<dbReference type="PROSITE" id="PS50011">
    <property type="entry name" value="PROTEIN_KINASE_DOM"/>
    <property type="match status" value="1"/>
</dbReference>
<dbReference type="InterPro" id="IPR013210">
    <property type="entry name" value="LRR_N_plant-typ"/>
</dbReference>
<evidence type="ECO:0000256" key="6">
    <source>
        <dbReference type="ARBA" id="ARBA00022729"/>
    </source>
</evidence>
<dbReference type="InterPro" id="IPR000719">
    <property type="entry name" value="Prot_kinase_dom"/>
</dbReference>
<evidence type="ECO:0000256" key="4">
    <source>
        <dbReference type="ARBA" id="ARBA00022614"/>
    </source>
</evidence>
<dbReference type="InterPro" id="IPR011009">
    <property type="entry name" value="Kinase-like_dom_sf"/>
</dbReference>
<dbReference type="Gene3D" id="3.30.200.20">
    <property type="entry name" value="Phosphorylase Kinase, domain 1"/>
    <property type="match status" value="1"/>
</dbReference>
<proteinExistence type="inferred from homology"/>
<dbReference type="InterPro" id="IPR008271">
    <property type="entry name" value="Ser/Thr_kinase_AS"/>
</dbReference>
<dbReference type="PANTHER" id="PTHR48010">
    <property type="entry name" value="OS05G0588300 PROTEIN"/>
    <property type="match status" value="1"/>
</dbReference>
<evidence type="ECO:0000256" key="2">
    <source>
        <dbReference type="ARBA" id="ARBA00008684"/>
    </source>
</evidence>
<name>A0A8T0I3X0_CERPU</name>
<evidence type="ECO:0000256" key="8">
    <source>
        <dbReference type="ARBA" id="ARBA00022989"/>
    </source>
</evidence>
<feature type="domain" description="Protein kinase" evidence="12">
    <location>
        <begin position="427"/>
        <end position="745"/>
    </location>
</feature>
<keyword evidence="7" id="KW-0677">Repeat</keyword>
<feature type="transmembrane region" description="Helical" evidence="11">
    <location>
        <begin position="342"/>
        <end position="366"/>
    </location>
</feature>
<feature type="transmembrane region" description="Helical" evidence="11">
    <location>
        <begin position="21"/>
        <end position="40"/>
    </location>
</feature>
<keyword evidence="5 11" id="KW-0812">Transmembrane</keyword>
<dbReference type="Gene3D" id="3.80.10.10">
    <property type="entry name" value="Ribonuclease Inhibitor"/>
    <property type="match status" value="2"/>
</dbReference>
<comment type="caution">
    <text evidence="13">The sequence shown here is derived from an EMBL/GenBank/DDBJ whole genome shotgun (WGS) entry which is preliminary data.</text>
</comment>
<evidence type="ECO:0000256" key="3">
    <source>
        <dbReference type="ARBA" id="ARBA00022553"/>
    </source>
</evidence>
<dbReference type="SUPFAM" id="SSF52058">
    <property type="entry name" value="L domain-like"/>
    <property type="match status" value="1"/>
</dbReference>
<keyword evidence="14" id="KW-1185">Reference proteome</keyword>
<dbReference type="SUPFAM" id="SSF56112">
    <property type="entry name" value="Protein kinase-like (PK-like)"/>
    <property type="match status" value="1"/>
</dbReference>
<dbReference type="PRINTS" id="PR00019">
    <property type="entry name" value="LEURICHRPT"/>
</dbReference>
<protein>
    <recommendedName>
        <fullName evidence="12">Protein kinase domain-containing protein</fullName>
    </recommendedName>
</protein>
<dbReference type="Pfam" id="PF00069">
    <property type="entry name" value="Pkinase"/>
    <property type="match status" value="1"/>
</dbReference>
<keyword evidence="4" id="KW-0433">Leucine-rich repeat</keyword>
<dbReference type="GO" id="GO:0004672">
    <property type="term" value="F:protein kinase activity"/>
    <property type="evidence" value="ECO:0007669"/>
    <property type="project" value="InterPro"/>
</dbReference>
<reference evidence="13" key="1">
    <citation type="submission" date="2020-06" db="EMBL/GenBank/DDBJ databases">
        <title>WGS assembly of Ceratodon purpureus strain R40.</title>
        <authorList>
            <person name="Carey S.B."/>
            <person name="Jenkins J."/>
            <person name="Shu S."/>
            <person name="Lovell J.T."/>
            <person name="Sreedasyam A."/>
            <person name="Maumus F."/>
            <person name="Tiley G.P."/>
            <person name="Fernandez-Pozo N."/>
            <person name="Barry K."/>
            <person name="Chen C."/>
            <person name="Wang M."/>
            <person name="Lipzen A."/>
            <person name="Daum C."/>
            <person name="Saski C.A."/>
            <person name="Payton A.C."/>
            <person name="Mcbreen J.C."/>
            <person name="Conrad R.E."/>
            <person name="Kollar L.M."/>
            <person name="Olsson S."/>
            <person name="Huttunen S."/>
            <person name="Landis J.B."/>
            <person name="Wickett N.J."/>
            <person name="Johnson M.G."/>
            <person name="Rensing S.A."/>
            <person name="Grimwood J."/>
            <person name="Schmutz J."/>
            <person name="Mcdaniel S.F."/>
        </authorList>
    </citation>
    <scope>NUCLEOTIDE SEQUENCE</scope>
    <source>
        <strain evidence="13">R40</strain>
    </source>
</reference>
<dbReference type="SMART" id="SM00220">
    <property type="entry name" value="S_TKc"/>
    <property type="match status" value="1"/>
</dbReference>
<evidence type="ECO:0000256" key="1">
    <source>
        <dbReference type="ARBA" id="ARBA00004167"/>
    </source>
</evidence>
<dbReference type="AlphaFoldDB" id="A0A8T0I3X0"/>
<dbReference type="Pfam" id="PF00560">
    <property type="entry name" value="LRR_1"/>
    <property type="match status" value="2"/>
</dbReference>
<organism evidence="13 14">
    <name type="scientific">Ceratodon purpureus</name>
    <name type="common">Fire moss</name>
    <name type="synonym">Dicranum purpureum</name>
    <dbReference type="NCBI Taxonomy" id="3225"/>
    <lineage>
        <taxon>Eukaryota</taxon>
        <taxon>Viridiplantae</taxon>
        <taxon>Streptophyta</taxon>
        <taxon>Embryophyta</taxon>
        <taxon>Bryophyta</taxon>
        <taxon>Bryophytina</taxon>
        <taxon>Bryopsida</taxon>
        <taxon>Dicranidae</taxon>
        <taxon>Pseudoditrichales</taxon>
        <taxon>Ditrichaceae</taxon>
        <taxon>Ceratodon</taxon>
    </lineage>
</organism>
<comment type="subcellular location">
    <subcellularLocation>
        <location evidence="1">Membrane</location>
        <topology evidence="1">Single-pass membrane protein</topology>
    </subcellularLocation>
</comment>
<keyword evidence="9 11" id="KW-0472">Membrane</keyword>
<dbReference type="FunFam" id="3.80.10.10:FF:000722">
    <property type="entry name" value="Leucine-rich repeat receptor-like protein kinase"/>
    <property type="match status" value="1"/>
</dbReference>
<dbReference type="InterPro" id="IPR032675">
    <property type="entry name" value="LRR_dom_sf"/>
</dbReference>
<evidence type="ECO:0000259" key="12">
    <source>
        <dbReference type="PROSITE" id="PS50011"/>
    </source>
</evidence>
<dbReference type="PROSITE" id="PS00108">
    <property type="entry name" value="PROTEIN_KINASE_ST"/>
    <property type="match status" value="1"/>
</dbReference>
<dbReference type="Pfam" id="PF13855">
    <property type="entry name" value="LRR_8"/>
    <property type="match status" value="1"/>
</dbReference>
<keyword evidence="10" id="KW-0325">Glycoprotein</keyword>
<dbReference type="InterPro" id="IPR001245">
    <property type="entry name" value="Ser-Thr/Tyr_kinase_cat_dom"/>
</dbReference>
<evidence type="ECO:0000256" key="7">
    <source>
        <dbReference type="ARBA" id="ARBA00022737"/>
    </source>
</evidence>
<keyword evidence="8 11" id="KW-1133">Transmembrane helix</keyword>
<dbReference type="GO" id="GO:0016020">
    <property type="term" value="C:membrane"/>
    <property type="evidence" value="ECO:0007669"/>
    <property type="project" value="UniProtKB-SubCell"/>
</dbReference>
<dbReference type="GO" id="GO:0005524">
    <property type="term" value="F:ATP binding"/>
    <property type="evidence" value="ECO:0007669"/>
    <property type="project" value="InterPro"/>
</dbReference>
<evidence type="ECO:0000256" key="5">
    <source>
        <dbReference type="ARBA" id="ARBA00022692"/>
    </source>
</evidence>
<dbReference type="Proteomes" id="UP000822688">
    <property type="component" value="Chromosome 5"/>
</dbReference>
<dbReference type="FunFam" id="3.80.10.10:FF:000275">
    <property type="entry name" value="Leucine-rich repeat receptor-like protein kinase"/>
    <property type="match status" value="1"/>
</dbReference>
<dbReference type="InterPro" id="IPR001611">
    <property type="entry name" value="Leu-rich_rpt"/>
</dbReference>
<accession>A0A8T0I3X0</accession>
<dbReference type="InterPro" id="IPR050994">
    <property type="entry name" value="At_inactive_RLKs"/>
</dbReference>
<evidence type="ECO:0000313" key="14">
    <source>
        <dbReference type="Proteomes" id="UP000822688"/>
    </source>
</evidence>
<dbReference type="EMBL" id="CM026425">
    <property type="protein sequence ID" value="KAG0577717.1"/>
    <property type="molecule type" value="Genomic_DNA"/>
</dbReference>
<dbReference type="PANTHER" id="PTHR48010:SF58">
    <property type="entry name" value="RECEPTOR PROTEIN KINASE-LIKE PROTEIN ZAR1"/>
    <property type="match status" value="1"/>
</dbReference>
<evidence type="ECO:0000256" key="9">
    <source>
        <dbReference type="ARBA" id="ARBA00023136"/>
    </source>
</evidence>
<sequence>MSALERRNGVLGLHFMEEFSGGFTVLGKLTLVLFIVILAAEAPFSAKGLNADGNALLDFKNGITSDPDKYLQSWNTADATPCNWNGIICKTIQGVSEEQVVEINLSRNALGGTISPRLGDLEYLISMNLGTNRLTGQIPKELFHARLHLTLLDLSNNALSGDIPAAIRNVGQYLQVLDLSGNELTGLPEDIRYCYRLKRLLLSKNNITSVLPIGLGSNLTELQRLDLSMNRFSGPIPDDFGNLTSVKGTLNLSNNHLSGSIPQSLANLRDVFIDLRNNNLSGPIPPDSYFQSLGETAFLGNAALCGAPLKTDCAPSPSPSSANSSTAAEAHSSSKKRLSKGAVIGIAVGCGVLGLLMAILVFCFFVRKLAMAKKTLTLSRSDNGLRGFLCSWRESASEAKSGEEEDDEGDLVHLTGVLSFTLEELLRASAYVLSKSGVGIVYKAVLDEGTVVAVRRLGVAGGEQRHKEFEAEVKAIAQVRHPNIVCLHSYSWTVDEKLLIYDYLSNGSLETALHGGRSEGLKGPLSWEVRIRIMRGVAQGLAHIHECNPRKQYIHGDIKPGNILLDAFLEPRIADFGLQRLLALAQPAPVTEFGSTRGDSGTRLSPTAAAAAVALPEFGRRSESPKGAAQMVAPFLVGVYQAPEATNAKRFTQKSDVYSFGVVLLELLTGRSPFKQLAGGDLDLVSWMRMALLEKRALSEMFDPFLLKTANNQQSRMIESLQVALACIAVNPESRPKMKQIAEFFDLQTSNS</sequence>
<keyword evidence="3" id="KW-0597">Phosphoprotein</keyword>
<dbReference type="Gene3D" id="1.10.510.10">
    <property type="entry name" value="Transferase(Phosphotransferase) domain 1"/>
    <property type="match status" value="1"/>
</dbReference>
<evidence type="ECO:0000256" key="10">
    <source>
        <dbReference type="ARBA" id="ARBA00023180"/>
    </source>
</evidence>
<dbReference type="PROSITE" id="PS51450">
    <property type="entry name" value="LRR"/>
    <property type="match status" value="1"/>
</dbReference>
<keyword evidence="6" id="KW-0732">Signal</keyword>
<dbReference type="Pfam" id="PF08263">
    <property type="entry name" value="LRRNT_2"/>
    <property type="match status" value="1"/>
</dbReference>
<gene>
    <name evidence="13" type="ORF">KC19_5G176200</name>
</gene>
<dbReference type="Pfam" id="PF07714">
    <property type="entry name" value="PK_Tyr_Ser-Thr"/>
    <property type="match status" value="1"/>
</dbReference>
<comment type="similarity">
    <text evidence="2">Belongs to the protein kinase superfamily. Ser/Thr protein kinase family.</text>
</comment>
<evidence type="ECO:0000256" key="11">
    <source>
        <dbReference type="SAM" id="Phobius"/>
    </source>
</evidence>
<evidence type="ECO:0000313" key="13">
    <source>
        <dbReference type="EMBL" id="KAG0577717.1"/>
    </source>
</evidence>